<dbReference type="GO" id="GO:0032259">
    <property type="term" value="P:methylation"/>
    <property type="evidence" value="ECO:0007669"/>
    <property type="project" value="UniProtKB-KW"/>
</dbReference>
<evidence type="ECO:0000313" key="2">
    <source>
        <dbReference type="EMBL" id="ABL69459.1"/>
    </source>
</evidence>
<dbReference type="OrthoDB" id="21342at2"/>
<dbReference type="Proteomes" id="UP000000361">
    <property type="component" value="Chromosome 1"/>
</dbReference>
<evidence type="ECO:0000259" key="1">
    <source>
        <dbReference type="Pfam" id="PF08241"/>
    </source>
</evidence>
<dbReference type="eggNOG" id="COG2226">
    <property type="taxonomic scope" value="Bacteria"/>
</dbReference>
<dbReference type="SUPFAM" id="SSF53335">
    <property type="entry name" value="S-adenosyl-L-methionine-dependent methyltransferases"/>
    <property type="match status" value="1"/>
</dbReference>
<sequence>MLNCSVKDDIRDYWSVRAKTYDRSPGHGLMAPREAAAWRTLIRRHLGPGEGRRALDLGCGTGAMSRLMQKAGFAVTGLDFAGSMRDRARATSARIAFIAAGAENTVEPDSHYDAIIARNLLWTLPDPEAALADWFRILKRGGRLLVIDGDHARQSLIERALPWFDRLLGRVQDSHSPVTPAQWREHWRIMAQLPFGTGLRARDAASLLSRAGFTELRHENLRAIHSRRWPLFSRARLAALGQHRFAVSASKPGLEVVVSFGERRVREEPTR</sequence>
<dbReference type="RefSeq" id="WP_011747677.1">
    <property type="nucleotide sequence ID" value="NC_008686.1"/>
</dbReference>
<dbReference type="InterPro" id="IPR013216">
    <property type="entry name" value="Methyltransf_11"/>
</dbReference>
<gene>
    <name evidence="2" type="ordered locus">Pden_1358</name>
</gene>
<reference evidence="3" key="1">
    <citation type="submission" date="2006-12" db="EMBL/GenBank/DDBJ databases">
        <title>Complete sequence of chromosome 1 of Paracoccus denitrificans PD1222.</title>
        <authorList>
            <person name="Copeland A."/>
            <person name="Lucas S."/>
            <person name="Lapidus A."/>
            <person name="Barry K."/>
            <person name="Detter J.C."/>
            <person name="Glavina del Rio T."/>
            <person name="Hammon N."/>
            <person name="Israni S."/>
            <person name="Dalin E."/>
            <person name="Tice H."/>
            <person name="Pitluck S."/>
            <person name="Munk A.C."/>
            <person name="Brettin T."/>
            <person name="Bruce D."/>
            <person name="Han C."/>
            <person name="Tapia R."/>
            <person name="Gilna P."/>
            <person name="Schmutz J."/>
            <person name="Larimer F."/>
            <person name="Land M."/>
            <person name="Hauser L."/>
            <person name="Kyrpides N."/>
            <person name="Lykidis A."/>
            <person name="Spiro S."/>
            <person name="Richardson D.J."/>
            <person name="Moir J.W.B."/>
            <person name="Ferguson S.J."/>
            <person name="van Spanning R.J.M."/>
            <person name="Richardson P."/>
        </authorList>
    </citation>
    <scope>NUCLEOTIDE SEQUENCE [LARGE SCALE GENOMIC DNA]</scope>
    <source>
        <strain evidence="3">Pd 1222</strain>
    </source>
</reference>
<dbReference type="GO" id="GO:0008757">
    <property type="term" value="F:S-adenosylmethionine-dependent methyltransferase activity"/>
    <property type="evidence" value="ECO:0007669"/>
    <property type="project" value="InterPro"/>
</dbReference>
<dbReference type="EMBL" id="CP000489">
    <property type="protein sequence ID" value="ABL69459.1"/>
    <property type="molecule type" value="Genomic_DNA"/>
</dbReference>
<keyword evidence="2" id="KW-0808">Transferase</keyword>
<organism evidence="2 3">
    <name type="scientific">Paracoccus denitrificans (strain Pd 1222)</name>
    <dbReference type="NCBI Taxonomy" id="318586"/>
    <lineage>
        <taxon>Bacteria</taxon>
        <taxon>Pseudomonadati</taxon>
        <taxon>Pseudomonadota</taxon>
        <taxon>Alphaproteobacteria</taxon>
        <taxon>Rhodobacterales</taxon>
        <taxon>Paracoccaceae</taxon>
        <taxon>Paracoccus</taxon>
    </lineage>
</organism>
<evidence type="ECO:0000313" key="3">
    <source>
        <dbReference type="Proteomes" id="UP000000361"/>
    </source>
</evidence>
<dbReference type="GeneID" id="93449933"/>
<dbReference type="InterPro" id="IPR029063">
    <property type="entry name" value="SAM-dependent_MTases_sf"/>
</dbReference>
<dbReference type="AlphaFoldDB" id="A1B1R5"/>
<keyword evidence="2" id="KW-0489">Methyltransferase</keyword>
<keyword evidence="3" id="KW-1185">Reference proteome</keyword>
<dbReference type="Pfam" id="PF08241">
    <property type="entry name" value="Methyltransf_11"/>
    <property type="match status" value="1"/>
</dbReference>
<dbReference type="CDD" id="cd02440">
    <property type="entry name" value="AdoMet_MTases"/>
    <property type="match status" value="1"/>
</dbReference>
<accession>A1B1R5</accession>
<dbReference type="HOGENOM" id="CLU_037990_4_0_5"/>
<dbReference type="KEGG" id="pde:Pden_1358"/>
<dbReference type="Gene3D" id="3.40.50.150">
    <property type="entry name" value="Vaccinia Virus protein VP39"/>
    <property type="match status" value="1"/>
</dbReference>
<feature type="domain" description="Methyltransferase type 11" evidence="1">
    <location>
        <begin position="55"/>
        <end position="146"/>
    </location>
</feature>
<name>A1B1R5_PARDP</name>
<dbReference type="EnsemblBacteria" id="ABL69459">
    <property type="protein sequence ID" value="ABL69459"/>
    <property type="gene ID" value="Pden_1358"/>
</dbReference>
<proteinExistence type="predicted"/>
<dbReference type="PANTHER" id="PTHR43591">
    <property type="entry name" value="METHYLTRANSFERASE"/>
    <property type="match status" value="1"/>
</dbReference>
<protein>
    <submittedName>
        <fullName evidence="2">Methyltransferase type 11</fullName>
    </submittedName>
</protein>
<dbReference type="STRING" id="318586.Pden_1358"/>
<dbReference type="PANTHER" id="PTHR43591:SF24">
    <property type="entry name" value="2-METHOXY-6-POLYPRENYL-1,4-BENZOQUINOL METHYLASE, MITOCHONDRIAL"/>
    <property type="match status" value="1"/>
</dbReference>